<gene>
    <name evidence="4" type="ORF">BpHYR1_004386</name>
</gene>
<evidence type="ECO:0000256" key="2">
    <source>
        <dbReference type="SAM" id="MobiDB-lite"/>
    </source>
</evidence>
<organism evidence="4 5">
    <name type="scientific">Brachionus plicatilis</name>
    <name type="common">Marine rotifer</name>
    <name type="synonym">Brachionus muelleri</name>
    <dbReference type="NCBI Taxonomy" id="10195"/>
    <lineage>
        <taxon>Eukaryota</taxon>
        <taxon>Metazoa</taxon>
        <taxon>Spiralia</taxon>
        <taxon>Gnathifera</taxon>
        <taxon>Rotifera</taxon>
        <taxon>Eurotatoria</taxon>
        <taxon>Monogononta</taxon>
        <taxon>Pseudotrocha</taxon>
        <taxon>Ploima</taxon>
        <taxon>Brachionidae</taxon>
        <taxon>Brachionus</taxon>
    </lineage>
</organism>
<dbReference type="GO" id="GO:0004722">
    <property type="term" value="F:protein serine/threonine phosphatase activity"/>
    <property type="evidence" value="ECO:0007669"/>
    <property type="project" value="UniProtKB-EC"/>
</dbReference>
<keyword evidence="4" id="KW-0378">Hydrolase</keyword>
<dbReference type="EC" id="3.1.3.16" evidence="4"/>
<dbReference type="Pfam" id="PF00481">
    <property type="entry name" value="PP2C"/>
    <property type="match status" value="1"/>
</dbReference>
<dbReference type="SUPFAM" id="SSF81606">
    <property type="entry name" value="PP2C-like"/>
    <property type="match status" value="1"/>
</dbReference>
<feature type="domain" description="PPM-type phosphatase" evidence="3">
    <location>
        <begin position="201"/>
        <end position="703"/>
    </location>
</feature>
<accession>A0A3M7P9Z3</accession>
<evidence type="ECO:0000259" key="3">
    <source>
        <dbReference type="PROSITE" id="PS51746"/>
    </source>
</evidence>
<dbReference type="OrthoDB" id="343114at2759"/>
<dbReference type="PROSITE" id="PS51746">
    <property type="entry name" value="PPM_2"/>
    <property type="match status" value="1"/>
</dbReference>
<dbReference type="CDD" id="cd00143">
    <property type="entry name" value="PP2Cc"/>
    <property type="match status" value="1"/>
</dbReference>
<dbReference type="PANTHER" id="PTHR13832:SF837">
    <property type="entry name" value="PROTEIN PHOSPHATASE 2C-LIKE DOMAIN-CONTAINING PROTEIN 1"/>
    <property type="match status" value="1"/>
</dbReference>
<keyword evidence="5" id="KW-1185">Reference proteome</keyword>
<dbReference type="PANTHER" id="PTHR13832">
    <property type="entry name" value="PROTEIN PHOSPHATASE 2C"/>
    <property type="match status" value="1"/>
</dbReference>
<dbReference type="InterPro" id="IPR015655">
    <property type="entry name" value="PP2C"/>
</dbReference>
<dbReference type="STRING" id="10195.A0A3M7P9Z3"/>
<dbReference type="AlphaFoldDB" id="A0A3M7P9Z3"/>
<sequence>MNSTMRNFPNEMKPKTLKRNLSNIRNSSRDELTRKNKVSFEQTNTPSLNIDKDYIDRYTPNTDFDDYPQEIFAENSNEPDLTLMCKKCNNHIGVEELKNHEKFHSLLNFFDFDEPPENENILNEKRMQMVKSIGNTLKNFDESDKKKMYQWNMQISQINENYELLKSFINNSFEFNRVLNQKLRPEAQGESRIVTNEKIIAIGSCAVQNACKKSMEDTNVVLDGFGENPNLTYVGVFDGYDGHNSSSKCCSQLHLGLLYALESMDTSKVHFIKEKYEFDEINNLEKFDYSYEDECESKNSGDYNQVKKKFSLNNFLDNEHSYEGSFTEQEKILIRMYRNSFKYGFHEMDKLLARGQGETSKVRWSGSTACCCIIEKIDSTGWIHIANCGDVEAILVINTAKSAKKLNRNHKVLTTLHTLNECIKDRNSLEKRGCPIIETSLGQKKIQALYSISRGLGFHGDKKIKNFITSKPSIRSYKIEDTYAALIIATKGLWSVINYEKTADIVLQMIQSRKVPIVNERATSPSVKTMLHQYYINMNKEKSREISLLQTVQDNNEIDFVNPNENDNDRYVSNESINSKFEKNLNKNQESKNLNDPNRLTLKNSANLKFKIGSDVATETERFSDSKSVASAKSDYYGIKIKPSDLKVVQVSDYELNMFQRKTMDDKIMAKKLDLSQSIAETLANCAIKAGSVDNITVNCVLLPGCNL</sequence>
<comment type="similarity">
    <text evidence="1">Belongs to the PP2C family.</text>
</comment>
<protein>
    <submittedName>
        <fullName evidence="4">Phosphatase 2C-like domain-containing 1</fullName>
        <ecNumber evidence="4">3.1.3.16</ecNumber>
        <ecNumber evidence="4">3.1.3.41</ecNumber>
    </submittedName>
</protein>
<name>A0A3M7P9Z3_BRAPC</name>
<evidence type="ECO:0000313" key="5">
    <source>
        <dbReference type="Proteomes" id="UP000276133"/>
    </source>
</evidence>
<comment type="caution">
    <text evidence="4">The sequence shown here is derived from an EMBL/GenBank/DDBJ whole genome shotgun (WGS) entry which is preliminary data.</text>
</comment>
<dbReference type="InterPro" id="IPR001932">
    <property type="entry name" value="PPM-type_phosphatase-like_dom"/>
</dbReference>
<dbReference type="EMBL" id="REGN01012320">
    <property type="protein sequence ID" value="RMZ95926.1"/>
    <property type="molecule type" value="Genomic_DNA"/>
</dbReference>
<reference evidence="4 5" key="1">
    <citation type="journal article" date="2018" name="Sci. Rep.">
        <title>Genomic signatures of local adaptation to the degree of environmental predictability in rotifers.</title>
        <authorList>
            <person name="Franch-Gras L."/>
            <person name="Hahn C."/>
            <person name="Garcia-Roger E.M."/>
            <person name="Carmona M.J."/>
            <person name="Serra M."/>
            <person name="Gomez A."/>
        </authorList>
    </citation>
    <scope>NUCLEOTIDE SEQUENCE [LARGE SCALE GENOMIC DNA]</scope>
    <source>
        <strain evidence="4">HYR1</strain>
    </source>
</reference>
<evidence type="ECO:0000313" key="4">
    <source>
        <dbReference type="EMBL" id="RMZ95926.1"/>
    </source>
</evidence>
<dbReference type="EC" id="3.1.3.41" evidence="4"/>
<dbReference type="InterPro" id="IPR036457">
    <property type="entry name" value="PPM-type-like_dom_sf"/>
</dbReference>
<dbReference type="Proteomes" id="UP000276133">
    <property type="component" value="Unassembled WGS sequence"/>
</dbReference>
<dbReference type="SMART" id="SM00332">
    <property type="entry name" value="PP2Cc"/>
    <property type="match status" value="1"/>
</dbReference>
<feature type="region of interest" description="Disordered" evidence="2">
    <location>
        <begin position="1"/>
        <end position="38"/>
    </location>
</feature>
<proteinExistence type="inferred from homology"/>
<evidence type="ECO:0000256" key="1">
    <source>
        <dbReference type="ARBA" id="ARBA00006702"/>
    </source>
</evidence>
<dbReference type="Gene3D" id="3.60.40.10">
    <property type="entry name" value="PPM-type phosphatase domain"/>
    <property type="match status" value="1"/>
</dbReference>